<dbReference type="InterPro" id="IPR040191">
    <property type="entry name" value="UTP10"/>
</dbReference>
<dbReference type="GO" id="GO:0000462">
    <property type="term" value="P:maturation of SSU-rRNA from tricistronic rRNA transcript (SSU-rRNA, 5.8S rRNA, LSU-rRNA)"/>
    <property type="evidence" value="ECO:0007669"/>
    <property type="project" value="TreeGrafter"/>
</dbReference>
<comment type="function">
    <text evidence="8">Involved in nucleolar processing of pre-18S ribosomal RNA.</text>
</comment>
<keyword evidence="7 8" id="KW-0687">Ribonucleoprotein</keyword>
<evidence type="ECO:0000256" key="8">
    <source>
        <dbReference type="RuleBase" id="RU367065"/>
    </source>
</evidence>
<evidence type="ECO:0000313" key="11">
    <source>
        <dbReference type="EMBL" id="TBU31320.1"/>
    </source>
</evidence>
<dbReference type="PANTHER" id="PTHR13457">
    <property type="entry name" value="BAP28"/>
    <property type="match status" value="1"/>
</dbReference>
<dbReference type="GO" id="GO:0030686">
    <property type="term" value="C:90S preribosome"/>
    <property type="evidence" value="ECO:0007669"/>
    <property type="project" value="TreeGrafter"/>
</dbReference>
<evidence type="ECO:0000259" key="10">
    <source>
        <dbReference type="SMART" id="SM01036"/>
    </source>
</evidence>
<keyword evidence="4 8" id="KW-0690">Ribosome biogenesis</keyword>
<dbReference type="Gene3D" id="1.25.10.10">
    <property type="entry name" value="Leucine-rich Repeat Variant"/>
    <property type="match status" value="2"/>
</dbReference>
<keyword evidence="6 8" id="KW-0539">Nucleus</keyword>
<protein>
    <recommendedName>
        <fullName evidence="3 8">U3 small nucleolar RNA-associated protein 10</fullName>
    </recommendedName>
</protein>
<evidence type="ECO:0000256" key="5">
    <source>
        <dbReference type="ARBA" id="ARBA00022552"/>
    </source>
</evidence>
<dbReference type="InterPro" id="IPR012954">
    <property type="entry name" value="BP28_C_dom"/>
</dbReference>
<keyword evidence="5 8" id="KW-0698">rRNA processing</keyword>
<name>A0A4Q9MTS2_9APHY</name>
<comment type="subcellular location">
    <subcellularLocation>
        <location evidence="1 8">Nucleus</location>
        <location evidence="1 8">Nucleolus</location>
    </subcellularLocation>
</comment>
<dbReference type="OrthoDB" id="31183at2759"/>
<dbReference type="Proteomes" id="UP000292957">
    <property type="component" value="Unassembled WGS sequence"/>
</dbReference>
<evidence type="ECO:0000256" key="4">
    <source>
        <dbReference type="ARBA" id="ARBA00022517"/>
    </source>
</evidence>
<evidence type="ECO:0000256" key="7">
    <source>
        <dbReference type="ARBA" id="ARBA00023274"/>
    </source>
</evidence>
<dbReference type="EMBL" id="ML143400">
    <property type="protein sequence ID" value="TBU31320.1"/>
    <property type="molecule type" value="Genomic_DNA"/>
</dbReference>
<sequence>MASSLAQQLAKGASLNANLLNEKSRKQAASESYLFSAKEARQHDIDSLHALGVNGFLQLKSLQPDIARFEQTLFSDTAKSLDRTLLPKEQNAQLDATISAFLPLLGPFLLDAPSGKVLEWLVRRFRIHEFNIPSIVSLFLPYHETPHFVKMVSILHISDTSSLRFLQAYKATAKPLHRPLLINDMITKPEVARFVSSVFPTILKEHGAGVHRALIAFHTGVLLEYVAKSKTLDENAMALLLPAAMEPLESASNAQSEVKPALLQESILGSYLILAAISQKARLTSKATKTILAAVVGCAERVSPKQLTRTLVSICAPQDQLEKLSGSVVKTIVAIPGISAEIVGAMAWAGAEKFISPLIESVLSRVDDASASEVAEAVLTSSSLLPSVAGSATASLLRRLVGEESADTTPTWRQLLSQLHQRHPKAIQAASRALVEEDEERRDAIEQIVLSLSVSVTGTATADAETASLFVGSLDADVNVRAKAVRDLVLRLAEDSIPETDVQSVASALLLRVHDTSASVLQALYTTSPENTANALLAASPGTGSVYLDALKQALNGMSVKPSRDVTRAHLTFLLTHFLPAASRASAGAGEEQEEGESEESRERSRHVFMDILLPFLLYSKPRLKTAQAVWGILEAAEENASEGFAFELLGGCVEAVRWEQTRPGADKEGSDPQLLTKINLAVAAKIADNILASNYFRAHLDLLLTKLRDENSHARALSYLVTRALLSRLSDEQRIDAGHRVLDAMQLDTLEGMGDFMHGIVDVGQFLDDASVGFAVVLKPSSQNTLHRLQVSVLSVLPNFPRPQGVTLEWLAAHPSQSSAAVTDDARAARYVQLFRAVYRLSNSSASLPLLSTHLLRTLFINLGDDALAFLAGVWLIATEHANDDKPEAEAHIQYAALRHAGAFLEAHVATGRTVDFQTVLPAMLVALQSRDASVREAAVRCIAVVIKLTFSSEAESVYAFDAVYGADSAALQYLDWTDFQRYMKAIADNRDNLVHDPEYLQAFHREHLNGIKGESKRTAAYKQRVLCYLLSHINCCPLLSAKIALLRSVDLVSNEAKAQVLVPTIELVFAEQDPQDSTGRGQLQDLATFAASAFDASSVGDLNDTEKPTWALYERILTRTLRNGVWERARAALLHRLQRGLFAKLNVDRKTQLCRTLIQFTAEDDSLASVCKNVLANLLDDVPLVTRLLVLLQPQYNVDSTVEPVSKRPRVEKTVSAGYHEELSALAVLVEVIGSSKIAGSFELVSSLLDTLNKVVNSSSPDAADRRFVEQLLMAAIEHVVQTFPTSATVASGSIRVDTLVEILRTSENPQTFHQACLLMATLARIAPDAVLHNVMPIFTFMGANVFHRDDTYSFRVVQKTIESIVPVMVSSLKAQHGSGTSLYLAAREFLRIFTNAANHIPRHRRVNFFSHVVDTLGPADFLSPSTMLLIDRVSNRVVRQNTTESSGSLYLPLAVHEKYSAELQLASLVQLANEVHRLVLNEDPTVHPLLEDTSDDEQAHADQAAKRRATALLIFCDHALGRLRYTSLRHSEKARKTGQELLSLLLNASTAKLEDASYVEIASAARSAMASTLGVMSAPDFIAGILTVLESGSVYAQTGAFELLGERLNEVAEKARRALTPSIIQIVDSIRHILSTTEEVSLIRSALRALGTISNTLASGEEGCISANVPFVLGCLSRQESRISALQTLLAFSSKLGPRAIPHLKDIVKECVRRSREAISSGHDPALISLASNVLRNLLTSIPTFWGESEVLQVIELFLDSSQSPTTVDASEMSLLVKTAAKRTSPNILLPALCNMWTRTLSETAKDQTTKVLAYIQVVKLSIKAASRPAVLENLRELFKTFLSMFNFSVTSGHSEIEGPLTNAFVEMVVKLNETAFRPIFRKMFDWAFADPSTQADNRKVVFCHVYLTLLDYFKALMVSYMSFAWQIFLEHLRAFASNGVDDGEVWLSVLQTVSKSMAVDEDRVFWRSDKLRQLQPLVVQQVPLAVCVNVADRKTAVSDCLIALLSLIDDDIMSKSLNLDVLMHSRSEDARVRLFSLSCAESLWRAHGDKLLGFVAETATFIAEAAEDENDRVVQEAHRLKAAVEAVGGSIDAS</sequence>
<evidence type="ECO:0000256" key="6">
    <source>
        <dbReference type="ARBA" id="ARBA00023242"/>
    </source>
</evidence>
<proteinExistence type="inferred from homology"/>
<dbReference type="GO" id="GO:0045943">
    <property type="term" value="P:positive regulation of transcription by RNA polymerase I"/>
    <property type="evidence" value="ECO:0007669"/>
    <property type="project" value="TreeGrafter"/>
</dbReference>
<dbReference type="GO" id="GO:0030515">
    <property type="term" value="F:snoRNA binding"/>
    <property type="evidence" value="ECO:0007669"/>
    <property type="project" value="TreeGrafter"/>
</dbReference>
<dbReference type="InterPro" id="IPR011989">
    <property type="entry name" value="ARM-like"/>
</dbReference>
<dbReference type="GO" id="GO:0032040">
    <property type="term" value="C:small-subunit processome"/>
    <property type="evidence" value="ECO:0007669"/>
    <property type="project" value="TreeGrafter"/>
</dbReference>
<dbReference type="Pfam" id="PF12397">
    <property type="entry name" value="U3snoRNP10"/>
    <property type="match status" value="1"/>
</dbReference>
<dbReference type="PANTHER" id="PTHR13457:SF1">
    <property type="entry name" value="HEAT REPEAT-CONTAINING PROTEIN 1"/>
    <property type="match status" value="1"/>
</dbReference>
<comment type="subunit">
    <text evidence="8">Component of the ribosomal small subunit (SSU) processome.</text>
</comment>
<comment type="similarity">
    <text evidence="2 8">Belongs to the HEATR1/UTP10 family.</text>
</comment>
<feature type="domain" description="BP28 C-terminal" evidence="10">
    <location>
        <begin position="1831"/>
        <end position="1968"/>
    </location>
</feature>
<dbReference type="Pfam" id="PF23243">
    <property type="entry name" value="HEAT_HEATR1"/>
    <property type="match status" value="1"/>
</dbReference>
<dbReference type="GO" id="GO:0034455">
    <property type="term" value="C:t-UTP complex"/>
    <property type="evidence" value="ECO:0007669"/>
    <property type="project" value="TreeGrafter"/>
</dbReference>
<reference evidence="11" key="1">
    <citation type="submission" date="2019-01" db="EMBL/GenBank/DDBJ databases">
        <title>Draft genome sequences of three monokaryotic isolates of the white-rot basidiomycete fungus Dichomitus squalens.</title>
        <authorList>
            <consortium name="DOE Joint Genome Institute"/>
            <person name="Lopez S.C."/>
            <person name="Andreopoulos B."/>
            <person name="Pangilinan J."/>
            <person name="Lipzen A."/>
            <person name="Riley R."/>
            <person name="Ahrendt S."/>
            <person name="Ng V."/>
            <person name="Barry K."/>
            <person name="Daum C."/>
            <person name="Grigoriev I.V."/>
            <person name="Hilden K.S."/>
            <person name="Makela M.R."/>
            <person name="de Vries R.P."/>
        </authorList>
    </citation>
    <scope>NUCLEOTIDE SEQUENCE [LARGE SCALE GENOMIC DNA]</scope>
    <source>
        <strain evidence="11">OM18370.1</strain>
    </source>
</reference>
<accession>A0A4Q9MTS2</accession>
<dbReference type="Pfam" id="PF08146">
    <property type="entry name" value="BP28CT"/>
    <property type="match status" value="1"/>
</dbReference>
<organism evidence="11">
    <name type="scientific">Dichomitus squalens</name>
    <dbReference type="NCBI Taxonomy" id="114155"/>
    <lineage>
        <taxon>Eukaryota</taxon>
        <taxon>Fungi</taxon>
        <taxon>Dikarya</taxon>
        <taxon>Basidiomycota</taxon>
        <taxon>Agaricomycotina</taxon>
        <taxon>Agaricomycetes</taxon>
        <taxon>Polyporales</taxon>
        <taxon>Polyporaceae</taxon>
        <taxon>Dichomitus</taxon>
    </lineage>
</organism>
<dbReference type="InterPro" id="IPR056473">
    <property type="entry name" value="HEAT_Utp10/HEAT1"/>
</dbReference>
<dbReference type="SUPFAM" id="SSF48371">
    <property type="entry name" value="ARM repeat"/>
    <property type="match status" value="2"/>
</dbReference>
<feature type="region of interest" description="Disordered" evidence="9">
    <location>
        <begin position="585"/>
        <end position="604"/>
    </location>
</feature>
<evidence type="ECO:0000256" key="9">
    <source>
        <dbReference type="SAM" id="MobiDB-lite"/>
    </source>
</evidence>
<gene>
    <name evidence="11" type="ORF">BD311DRAFT_689483</name>
</gene>
<dbReference type="InterPro" id="IPR016024">
    <property type="entry name" value="ARM-type_fold"/>
</dbReference>
<evidence type="ECO:0000256" key="3">
    <source>
        <dbReference type="ARBA" id="ARBA00015399"/>
    </source>
</evidence>
<dbReference type="InterPro" id="IPR022125">
    <property type="entry name" value="U3snoRNP10_N"/>
</dbReference>
<dbReference type="SMART" id="SM01036">
    <property type="entry name" value="BP28CT"/>
    <property type="match status" value="1"/>
</dbReference>
<evidence type="ECO:0000256" key="1">
    <source>
        <dbReference type="ARBA" id="ARBA00004604"/>
    </source>
</evidence>
<evidence type="ECO:0000256" key="2">
    <source>
        <dbReference type="ARBA" id="ARBA00010559"/>
    </source>
</evidence>